<protein>
    <recommendedName>
        <fullName evidence="3">D-inositol 3-phosphate glycosyltransferase</fullName>
        <ecNumber evidence="2">2.4.1.21</ecNumber>
    </recommendedName>
</protein>
<evidence type="ECO:0000313" key="8">
    <source>
        <dbReference type="Proteomes" id="UP001152519"/>
    </source>
</evidence>
<evidence type="ECO:0000256" key="4">
    <source>
        <dbReference type="ARBA" id="ARBA00022676"/>
    </source>
</evidence>
<comment type="caution">
    <text evidence="7">The sequence shown here is derived from an EMBL/GenBank/DDBJ whole genome shotgun (WGS) entry which is preliminary data.</text>
</comment>
<reference evidence="7" key="1">
    <citation type="submission" date="2021-05" db="EMBL/GenBank/DDBJ databases">
        <authorList>
            <person name="Arsene-Ploetze F."/>
        </authorList>
    </citation>
    <scope>NUCLEOTIDE SEQUENCE</scope>
    <source>
        <strain evidence="7">DSM 42138</strain>
    </source>
</reference>
<dbReference type="PANTHER" id="PTHR12526:SF510">
    <property type="entry name" value="D-INOSITOL 3-PHOSPHATE GLYCOSYLTRANSFERASE"/>
    <property type="match status" value="1"/>
</dbReference>
<evidence type="ECO:0000313" key="7">
    <source>
        <dbReference type="EMBL" id="CAG6394652.1"/>
    </source>
</evidence>
<accession>A0A9W4GRR4</accession>
<evidence type="ECO:0000259" key="6">
    <source>
        <dbReference type="Pfam" id="PF08323"/>
    </source>
</evidence>
<feature type="domain" description="Starch synthase catalytic" evidence="6">
    <location>
        <begin position="3"/>
        <end position="123"/>
    </location>
</feature>
<dbReference type="EC" id="2.4.1.21" evidence="2"/>
<dbReference type="EMBL" id="CAJSLV010000057">
    <property type="protein sequence ID" value="CAG6394652.1"/>
    <property type="molecule type" value="Genomic_DNA"/>
</dbReference>
<keyword evidence="4" id="KW-0328">Glycosyltransferase</keyword>
<dbReference type="RefSeq" id="WP_251491325.1">
    <property type="nucleotide sequence ID" value="NZ_CAJSLV010000057.1"/>
</dbReference>
<keyword evidence="8" id="KW-1185">Reference proteome</keyword>
<dbReference type="PANTHER" id="PTHR12526">
    <property type="entry name" value="GLYCOSYLTRANSFERASE"/>
    <property type="match status" value="1"/>
</dbReference>
<dbReference type="AlphaFoldDB" id="A0A9W4GRR4"/>
<dbReference type="SUPFAM" id="SSF53756">
    <property type="entry name" value="UDP-Glycosyltransferase/glycogen phosphorylase"/>
    <property type="match status" value="1"/>
</dbReference>
<evidence type="ECO:0000256" key="5">
    <source>
        <dbReference type="ARBA" id="ARBA00022679"/>
    </source>
</evidence>
<evidence type="ECO:0000256" key="1">
    <source>
        <dbReference type="ARBA" id="ARBA00001478"/>
    </source>
</evidence>
<organism evidence="7 8">
    <name type="scientific">Actinacidiphila cocklensis</name>
    <dbReference type="NCBI Taxonomy" id="887465"/>
    <lineage>
        <taxon>Bacteria</taxon>
        <taxon>Bacillati</taxon>
        <taxon>Actinomycetota</taxon>
        <taxon>Actinomycetes</taxon>
        <taxon>Kitasatosporales</taxon>
        <taxon>Streptomycetaceae</taxon>
        <taxon>Actinacidiphila</taxon>
    </lineage>
</organism>
<keyword evidence="5 7" id="KW-0808">Transferase</keyword>
<dbReference type="InterPro" id="IPR013534">
    <property type="entry name" value="Starch_synth_cat_dom"/>
</dbReference>
<proteinExistence type="predicted"/>
<sequence>MHIVKFTFECGGFDFEMMRGGMSLSAWNTAREFAAHGHRVSIVTPAHGRIGYLREKFHLEEVEYSLTYDMPLLLDREVWPGFPAALTVPLTTRAHRMTLDGVDIYFLSNDYLDLLSDRFYPPKTSEGHELSYFKPLVFQIDGIRFIETMFGGEQIVVQAYEPLYHYLLALAFRDSPHTRVVSTVASNMPINQKVYRPQVQTLLDLLSVAADLDAFADREAGTGLDVVRGHIPSTHLHSEYGPDYVGVFSMVVTSCDLVNFLSEGQKDFYSTFRDTPFEDLFRTLTVSRLLRENAHKFFVGGCAISDAWLGRDPGAVDRNKVLTSLGLDPELPTFYHSSRYSVHHKGQVEMMRAIDRVLASDRGVNFVVRCLLRAGASGSQAAGNTYFQEVAERYPGNVFLDWRMVDEDTLFDQASSADFCLFPSKFELDTFLIAQGEAMACGAVPIATAQEGTRHFGHHRDTASPEATGFPLDRSFREDDPLLADDLVSRIRQAAAMFREDAPAYERLSANARRVARGFTWERAARRHLEMFALIDGGGVPELSDDDALRYGWFDRLSEKAWSEDRERVSRAAITHGDLAAYRRCGDVDDAAVSSMFRAAYNRGRFETCHRLAAGSSREDLMSVLRERCRLEQHDGRWSVDYHFPDARRVDVFLPAAPDAAAADSARQPHTLARRGASFTGAFPGAAPAGTLHFLLTLSSGRFVWDRKETAS</sequence>
<dbReference type="Proteomes" id="UP001152519">
    <property type="component" value="Unassembled WGS sequence"/>
</dbReference>
<name>A0A9W4GRR4_9ACTN</name>
<comment type="catalytic activity">
    <reaction evidence="1">
        <text>[(1-&gt;4)-alpha-D-glucosyl](n) + ADP-alpha-D-glucose = [(1-&gt;4)-alpha-D-glucosyl](n+1) + ADP + H(+)</text>
        <dbReference type="Rhea" id="RHEA:18189"/>
        <dbReference type="Rhea" id="RHEA-COMP:9584"/>
        <dbReference type="Rhea" id="RHEA-COMP:9587"/>
        <dbReference type="ChEBI" id="CHEBI:15378"/>
        <dbReference type="ChEBI" id="CHEBI:15444"/>
        <dbReference type="ChEBI" id="CHEBI:57498"/>
        <dbReference type="ChEBI" id="CHEBI:456216"/>
        <dbReference type="EC" id="2.4.1.21"/>
    </reaction>
</comment>
<evidence type="ECO:0000256" key="2">
    <source>
        <dbReference type="ARBA" id="ARBA00012588"/>
    </source>
</evidence>
<gene>
    <name evidence="7" type="ORF">SCOCK_280105</name>
</gene>
<dbReference type="Pfam" id="PF08323">
    <property type="entry name" value="Glyco_transf_5"/>
    <property type="match status" value="1"/>
</dbReference>
<dbReference type="Gene3D" id="3.40.50.2000">
    <property type="entry name" value="Glycogen Phosphorylase B"/>
    <property type="match status" value="2"/>
</dbReference>
<dbReference type="GO" id="GO:0009011">
    <property type="term" value="F:alpha-1,4-glucan glucosyltransferase (ADP-glucose donor) activity"/>
    <property type="evidence" value="ECO:0007669"/>
    <property type="project" value="UniProtKB-EC"/>
</dbReference>
<evidence type="ECO:0000256" key="3">
    <source>
        <dbReference type="ARBA" id="ARBA00021292"/>
    </source>
</evidence>